<evidence type="ECO:0000313" key="5">
    <source>
        <dbReference type="Proteomes" id="UP001174205"/>
    </source>
</evidence>
<reference evidence="4" key="1">
    <citation type="submission" date="2023-03" db="EMBL/GenBank/DDBJ databases">
        <title>MT1 and MT2 Draft Genomes of Novel Species.</title>
        <authorList>
            <person name="Venkateswaran K."/>
        </authorList>
    </citation>
    <scope>NUCLEOTIDE SEQUENCE</scope>
    <source>
        <strain evidence="4">F6_3S_P_1C</strain>
    </source>
</reference>
<dbReference type="PROSITE" id="PS50111">
    <property type="entry name" value="CHEMOTAXIS_TRANSDUC_2"/>
    <property type="match status" value="1"/>
</dbReference>
<accession>A0ABT8J729</accession>
<dbReference type="Pfam" id="PF00571">
    <property type="entry name" value="CBS"/>
    <property type="match status" value="1"/>
</dbReference>
<dbReference type="InterPro" id="IPR046342">
    <property type="entry name" value="CBS_dom_sf"/>
</dbReference>
<evidence type="ECO:0000256" key="1">
    <source>
        <dbReference type="ARBA" id="ARBA00023224"/>
    </source>
</evidence>
<dbReference type="Pfam" id="PF00015">
    <property type="entry name" value="MCPsignal"/>
    <property type="match status" value="1"/>
</dbReference>
<gene>
    <name evidence="4" type="ORF">P5G61_06275</name>
</gene>
<dbReference type="PANTHER" id="PTHR32089:SF112">
    <property type="entry name" value="LYSOZYME-LIKE PROTEIN-RELATED"/>
    <property type="match status" value="1"/>
</dbReference>
<dbReference type="Proteomes" id="UP001174205">
    <property type="component" value="Unassembled WGS sequence"/>
</dbReference>
<dbReference type="Gene3D" id="1.10.287.950">
    <property type="entry name" value="Methyl-accepting chemotaxis protein"/>
    <property type="match status" value="1"/>
</dbReference>
<evidence type="ECO:0000313" key="4">
    <source>
        <dbReference type="EMBL" id="MDN4600825.1"/>
    </source>
</evidence>
<dbReference type="SMART" id="SM00283">
    <property type="entry name" value="MA"/>
    <property type="match status" value="1"/>
</dbReference>
<dbReference type="PANTHER" id="PTHR32089">
    <property type="entry name" value="METHYL-ACCEPTING CHEMOTAXIS PROTEIN MCPB"/>
    <property type="match status" value="1"/>
</dbReference>
<keyword evidence="5" id="KW-1185">Reference proteome</keyword>
<keyword evidence="1 2" id="KW-0807">Transducer</keyword>
<dbReference type="EMBL" id="JAROCD010000003">
    <property type="protein sequence ID" value="MDN4600825.1"/>
    <property type="molecule type" value="Genomic_DNA"/>
</dbReference>
<dbReference type="InterPro" id="IPR004089">
    <property type="entry name" value="MCPsignal_dom"/>
</dbReference>
<comment type="caution">
    <text evidence="4">The sequence shown here is derived from an EMBL/GenBank/DDBJ whole genome shotgun (WGS) entry which is preliminary data.</text>
</comment>
<sequence length="397" mass="43621">MPMLLEVKPDQPKEMLYTQQEQAITDITEQKDEDGVMDSKDIVISLRDYCRQVPVVGVHTTCGEAASLLNQDQEYPCIVLCDDQMQPLGLLMRETLYRMLNGRFAADLFYRKPVVNAADSSPVIVDVHAEATAIIDIALTRSEQNFYDCLIVTEEDQLLGVLTMRDVMSLSRKLQHVASEERVHIITQSRKEITRINDSVTRLVQAARKAGEEAEQIIQLSQQGASSLSQVDASYNRVYQHIDGQQKHADDMLRSIDMGSGMASSIRSLADQSGLLAMNASIEAAHAGEYGRGFQVVAGEIRALAKQTREVAGNMSSLLEDIGGLTRQTVELVRASTAEINSSSVHVNDGGAAFKQLNTAVAGMSHIAENIAMEGKTAGELAEHIRERLEDMVQADD</sequence>
<evidence type="ECO:0000256" key="2">
    <source>
        <dbReference type="PROSITE-ProRule" id="PRU00284"/>
    </source>
</evidence>
<dbReference type="Gene3D" id="3.10.580.10">
    <property type="entry name" value="CBS-domain"/>
    <property type="match status" value="1"/>
</dbReference>
<feature type="domain" description="Methyl-accepting transducer" evidence="3">
    <location>
        <begin position="179"/>
        <end position="393"/>
    </location>
</feature>
<dbReference type="SUPFAM" id="SSF54631">
    <property type="entry name" value="CBS-domain pair"/>
    <property type="match status" value="1"/>
</dbReference>
<dbReference type="SUPFAM" id="SSF58104">
    <property type="entry name" value="Methyl-accepting chemotaxis protein (MCP) signaling domain"/>
    <property type="match status" value="1"/>
</dbReference>
<protein>
    <submittedName>
        <fullName evidence="4">Methyl-accepting chemotaxis protein</fullName>
    </submittedName>
</protein>
<proteinExistence type="predicted"/>
<organism evidence="4 5">
    <name type="scientific">Paenibacillus vandeheii</name>
    <dbReference type="NCBI Taxonomy" id="3035917"/>
    <lineage>
        <taxon>Bacteria</taxon>
        <taxon>Bacillati</taxon>
        <taxon>Bacillota</taxon>
        <taxon>Bacilli</taxon>
        <taxon>Bacillales</taxon>
        <taxon>Paenibacillaceae</taxon>
        <taxon>Paenibacillus</taxon>
    </lineage>
</organism>
<dbReference type="RefSeq" id="WP_301245536.1">
    <property type="nucleotide sequence ID" value="NZ_JAROCD010000003.1"/>
</dbReference>
<evidence type="ECO:0000259" key="3">
    <source>
        <dbReference type="PROSITE" id="PS50111"/>
    </source>
</evidence>
<dbReference type="InterPro" id="IPR000644">
    <property type="entry name" value="CBS_dom"/>
</dbReference>
<name>A0ABT8J729_9BACL</name>